<keyword evidence="2" id="KW-0732">Signal</keyword>
<dbReference type="GO" id="GO:0016798">
    <property type="term" value="F:hydrolase activity, acting on glycosyl bonds"/>
    <property type="evidence" value="ECO:0007669"/>
    <property type="project" value="InterPro"/>
</dbReference>
<dbReference type="SUPFAM" id="SSF49785">
    <property type="entry name" value="Galactose-binding domain-like"/>
    <property type="match status" value="2"/>
</dbReference>
<dbReference type="STRING" id="1224947.SAMN05216480_104186"/>
<evidence type="ECO:0000259" key="3">
    <source>
        <dbReference type="Pfam" id="PF02018"/>
    </source>
</evidence>
<sequence>MKVILVTLASILFSMHLTAQKNILKNGSFEQDLQNWRGDATINPYNKKSGNNSCMINQFTDNKWKGIDQIIPIPKNTAAIEFTGWVKTDAVEQHNEAYKAGVITVELLTGGDKSISYHNIAQVVATTPWTAYKELIKIPENAKKARIILALAETNGSILFDNLSAKTFSLKKYNALLSKKEESTISNMNSFSNGSFEEGFTNWSGNTQIITTDDVKDGTKAAAISSKTATWTAIDQQATIPTNAKEIIVSGYLKSIEIMQGKENWNNGMFILELTTASNEKAREDQLIGSLTGSSNWTYFEKTFPIPTNASQYRIMIALSNCTGTLMADGITIEFKK</sequence>
<name>A0A1I7GFX9_9FLAO</name>
<keyword evidence="1" id="KW-0378">Hydrolase</keyword>
<dbReference type="EMBL" id="FPBK01000004">
    <property type="protein sequence ID" value="SFU47345.1"/>
    <property type="molecule type" value="Genomic_DNA"/>
</dbReference>
<evidence type="ECO:0000313" key="4">
    <source>
        <dbReference type="EMBL" id="SFU47345.1"/>
    </source>
</evidence>
<accession>A0A1I7GFX9</accession>
<proteinExistence type="predicted"/>
<gene>
    <name evidence="4" type="ORF">SAMN05216480_104186</name>
</gene>
<dbReference type="Gene3D" id="2.60.120.260">
    <property type="entry name" value="Galactose-binding domain-like"/>
    <property type="match status" value="2"/>
</dbReference>
<dbReference type="OrthoDB" id="673539at2"/>
<feature type="domain" description="CBM-cenC" evidence="3">
    <location>
        <begin position="21"/>
        <end position="151"/>
    </location>
</feature>
<keyword evidence="5" id="KW-1185">Reference proteome</keyword>
<protein>
    <submittedName>
        <fullName evidence="4">Carbohydrate binding domain-containing protein</fullName>
    </submittedName>
</protein>
<organism evidence="4 5">
    <name type="scientific">Pustulibacterium marinum</name>
    <dbReference type="NCBI Taxonomy" id="1224947"/>
    <lineage>
        <taxon>Bacteria</taxon>
        <taxon>Pseudomonadati</taxon>
        <taxon>Bacteroidota</taxon>
        <taxon>Flavobacteriia</taxon>
        <taxon>Flavobacteriales</taxon>
        <taxon>Flavobacteriaceae</taxon>
        <taxon>Pustulibacterium</taxon>
    </lineage>
</organism>
<feature type="domain" description="CBM-cenC" evidence="3">
    <location>
        <begin position="189"/>
        <end position="319"/>
    </location>
</feature>
<dbReference type="RefSeq" id="WP_093024642.1">
    <property type="nucleotide sequence ID" value="NZ_FPBK01000004.1"/>
</dbReference>
<reference evidence="4 5" key="1">
    <citation type="submission" date="2016-10" db="EMBL/GenBank/DDBJ databases">
        <authorList>
            <person name="de Groot N.N."/>
        </authorList>
    </citation>
    <scope>NUCLEOTIDE SEQUENCE [LARGE SCALE GENOMIC DNA]</scope>
    <source>
        <strain evidence="4 5">CGMCC 1.12333</strain>
    </source>
</reference>
<dbReference type="Pfam" id="PF02018">
    <property type="entry name" value="CBM_4_9"/>
    <property type="match status" value="2"/>
</dbReference>
<dbReference type="InterPro" id="IPR003305">
    <property type="entry name" value="CenC_carb-bd"/>
</dbReference>
<dbReference type="AlphaFoldDB" id="A0A1I7GFX9"/>
<feature type="signal peptide" evidence="2">
    <location>
        <begin position="1"/>
        <end position="19"/>
    </location>
</feature>
<evidence type="ECO:0000256" key="1">
    <source>
        <dbReference type="ARBA" id="ARBA00022801"/>
    </source>
</evidence>
<feature type="chain" id="PRO_5011602001" evidence="2">
    <location>
        <begin position="20"/>
        <end position="337"/>
    </location>
</feature>
<dbReference type="InterPro" id="IPR008979">
    <property type="entry name" value="Galactose-bd-like_sf"/>
</dbReference>
<evidence type="ECO:0000313" key="5">
    <source>
        <dbReference type="Proteomes" id="UP000199138"/>
    </source>
</evidence>
<dbReference type="Proteomes" id="UP000199138">
    <property type="component" value="Unassembled WGS sequence"/>
</dbReference>
<evidence type="ECO:0000256" key="2">
    <source>
        <dbReference type="SAM" id="SignalP"/>
    </source>
</evidence>